<keyword evidence="3" id="KW-1003">Cell membrane</keyword>
<dbReference type="EMBL" id="AZEC01000003">
    <property type="protein sequence ID" value="KRL13755.1"/>
    <property type="molecule type" value="Genomic_DNA"/>
</dbReference>
<evidence type="ECO:0000259" key="9">
    <source>
        <dbReference type="Pfam" id="PF13303"/>
    </source>
</evidence>
<evidence type="ECO:0000313" key="11">
    <source>
        <dbReference type="Proteomes" id="UP000051330"/>
    </source>
</evidence>
<dbReference type="PATRIC" id="fig|1423792.3.peg.1807"/>
<sequence length="355" mass="36363">MKRGINMKKETSPKAITMNILNGLSVGIIVALVPGALFNALVKLISPVAPWLNVVTQMTGIAQTMLPVLAAVCVGMMAKFSPIQTGSLALAAIVGAGNVHVTKAGMTIAGTGDVINTAVTIAVGYLLILLLGQRLKAYTILLIPSIVLIVGGGIGLLTFGPVTEVTKYIGQLVEQLTNLQPILMGVLMGMAFALLIVSPISTVGIATAISLSGIASGAANLGIVAAGFALAIYGWHANSVGTSIAHFLGSPKMQMANLLAKPKLFLPVCLNAGILGGLGALFQVKGTPMSAGFGFSGLVGPLAALEGYGTANAGNIILIVLLFLVAPIALGYASNIVFTKVLHYQTPEDYALNYE</sequence>
<keyword evidence="11" id="KW-1185">Reference proteome</keyword>
<feature type="transmembrane region" description="Helical" evidence="8">
    <location>
        <begin position="182"/>
        <end position="206"/>
    </location>
</feature>
<evidence type="ECO:0000313" key="10">
    <source>
        <dbReference type="EMBL" id="KRL13755.1"/>
    </source>
</evidence>
<organism evidence="10 11">
    <name type="scientific">Schleiferilactobacillus perolens DSM 12744</name>
    <dbReference type="NCBI Taxonomy" id="1423792"/>
    <lineage>
        <taxon>Bacteria</taxon>
        <taxon>Bacillati</taxon>
        <taxon>Bacillota</taxon>
        <taxon>Bacilli</taxon>
        <taxon>Lactobacillales</taxon>
        <taxon>Lactobacillaceae</taxon>
        <taxon>Schleiferilactobacillus</taxon>
    </lineage>
</organism>
<comment type="subcellular location">
    <subcellularLocation>
        <location evidence="1">Cell membrane</location>
        <topology evidence="1">Multi-pass membrane protein</topology>
    </subcellularLocation>
</comment>
<gene>
    <name evidence="10" type="ORF">FD09_GL001783</name>
</gene>
<evidence type="ECO:0000256" key="2">
    <source>
        <dbReference type="ARBA" id="ARBA00022448"/>
    </source>
</evidence>
<feature type="transmembrane region" description="Helical" evidence="8">
    <location>
        <begin position="114"/>
        <end position="131"/>
    </location>
</feature>
<evidence type="ECO:0000256" key="4">
    <source>
        <dbReference type="ARBA" id="ARBA00022597"/>
    </source>
</evidence>
<evidence type="ECO:0000256" key="3">
    <source>
        <dbReference type="ARBA" id="ARBA00022475"/>
    </source>
</evidence>
<evidence type="ECO:0000256" key="5">
    <source>
        <dbReference type="ARBA" id="ARBA00022692"/>
    </source>
</evidence>
<keyword evidence="7 8" id="KW-0472">Membrane</keyword>
<evidence type="ECO:0000256" key="8">
    <source>
        <dbReference type="SAM" id="Phobius"/>
    </source>
</evidence>
<comment type="caution">
    <text evidence="10">The sequence shown here is derived from an EMBL/GenBank/DDBJ whole genome shotgun (WGS) entry which is preliminary data.</text>
</comment>
<dbReference type="Proteomes" id="UP000051330">
    <property type="component" value="Unassembled WGS sequence"/>
</dbReference>
<feature type="transmembrane region" description="Helical" evidence="8">
    <location>
        <begin position="88"/>
        <end position="108"/>
    </location>
</feature>
<protein>
    <submittedName>
        <fullName evidence="10">Membrane protein, putative toxin regulator</fullName>
    </submittedName>
</protein>
<proteinExistence type="predicted"/>
<keyword evidence="6 8" id="KW-1133">Transmembrane helix</keyword>
<keyword evidence="5 8" id="KW-0812">Transmembrane</keyword>
<feature type="transmembrane region" description="Helical" evidence="8">
    <location>
        <begin position="264"/>
        <end position="284"/>
    </location>
</feature>
<dbReference type="GO" id="GO:0008982">
    <property type="term" value="F:protein-N(PI)-phosphohistidine-sugar phosphotransferase activity"/>
    <property type="evidence" value="ECO:0007669"/>
    <property type="project" value="InterPro"/>
</dbReference>
<feature type="transmembrane region" description="Helical" evidence="8">
    <location>
        <begin position="20"/>
        <end position="42"/>
    </location>
</feature>
<evidence type="ECO:0000256" key="6">
    <source>
        <dbReference type="ARBA" id="ARBA00022989"/>
    </source>
</evidence>
<keyword evidence="4" id="KW-0762">Sugar transport</keyword>
<feature type="domain" description="Phosphotransferase system EIIC" evidence="9">
    <location>
        <begin position="18"/>
        <end position="351"/>
    </location>
</feature>
<feature type="transmembrane region" description="Helical" evidence="8">
    <location>
        <begin position="218"/>
        <end position="236"/>
    </location>
</feature>
<dbReference type="AlphaFoldDB" id="A0A0R1N9X2"/>
<keyword evidence="2" id="KW-0813">Transport</keyword>
<evidence type="ECO:0000256" key="1">
    <source>
        <dbReference type="ARBA" id="ARBA00004651"/>
    </source>
</evidence>
<dbReference type="GO" id="GO:0005886">
    <property type="term" value="C:plasma membrane"/>
    <property type="evidence" value="ECO:0007669"/>
    <property type="project" value="UniProtKB-SubCell"/>
</dbReference>
<reference evidence="10 11" key="1">
    <citation type="journal article" date="2015" name="Genome Announc.">
        <title>Expanding the biotechnology potential of lactobacilli through comparative genomics of 213 strains and associated genera.</title>
        <authorList>
            <person name="Sun Z."/>
            <person name="Harris H.M."/>
            <person name="McCann A."/>
            <person name="Guo C."/>
            <person name="Argimon S."/>
            <person name="Zhang W."/>
            <person name="Yang X."/>
            <person name="Jeffery I.B."/>
            <person name="Cooney J.C."/>
            <person name="Kagawa T.F."/>
            <person name="Liu W."/>
            <person name="Song Y."/>
            <person name="Salvetti E."/>
            <person name="Wrobel A."/>
            <person name="Rasinkangas P."/>
            <person name="Parkhill J."/>
            <person name="Rea M.C."/>
            <person name="O'Sullivan O."/>
            <person name="Ritari J."/>
            <person name="Douillard F.P."/>
            <person name="Paul Ross R."/>
            <person name="Yang R."/>
            <person name="Briner A.E."/>
            <person name="Felis G.E."/>
            <person name="de Vos W.M."/>
            <person name="Barrangou R."/>
            <person name="Klaenhammer T.R."/>
            <person name="Caufield P.W."/>
            <person name="Cui Y."/>
            <person name="Zhang H."/>
            <person name="O'Toole P.W."/>
        </authorList>
    </citation>
    <scope>NUCLEOTIDE SEQUENCE [LARGE SCALE GENOMIC DNA]</scope>
    <source>
        <strain evidence="10 11">DSM 12744</strain>
    </source>
</reference>
<feature type="transmembrane region" description="Helical" evidence="8">
    <location>
        <begin position="291"/>
        <end position="310"/>
    </location>
</feature>
<dbReference type="GO" id="GO:0009401">
    <property type="term" value="P:phosphoenolpyruvate-dependent sugar phosphotransferase system"/>
    <property type="evidence" value="ECO:0007669"/>
    <property type="project" value="InterPro"/>
</dbReference>
<evidence type="ECO:0000256" key="7">
    <source>
        <dbReference type="ARBA" id="ARBA00023136"/>
    </source>
</evidence>
<dbReference type="InterPro" id="IPR003352">
    <property type="entry name" value="PTS_EIIC"/>
</dbReference>
<dbReference type="Pfam" id="PF13303">
    <property type="entry name" value="PTS_EIIC_2"/>
    <property type="match status" value="1"/>
</dbReference>
<accession>A0A0R1N9X2</accession>
<name>A0A0R1N9X2_9LACO</name>
<feature type="transmembrane region" description="Helical" evidence="8">
    <location>
        <begin position="138"/>
        <end position="162"/>
    </location>
</feature>
<dbReference type="STRING" id="1423792.FD09_GL001783"/>
<feature type="transmembrane region" description="Helical" evidence="8">
    <location>
        <begin position="316"/>
        <end position="338"/>
    </location>
</feature>
<feature type="transmembrane region" description="Helical" evidence="8">
    <location>
        <begin position="54"/>
        <end position="76"/>
    </location>
</feature>